<dbReference type="EMBL" id="JADOGI010000002">
    <property type="protein sequence ID" value="MBF8184470.1"/>
    <property type="molecule type" value="Genomic_DNA"/>
</dbReference>
<dbReference type="CDD" id="cd04181">
    <property type="entry name" value="NTP_transferase"/>
    <property type="match status" value="1"/>
</dbReference>
<feature type="domain" description="Nucleotidyl transferase" evidence="1">
    <location>
        <begin position="29"/>
        <end position="253"/>
    </location>
</feature>
<keyword evidence="3" id="KW-1185">Reference proteome</keyword>
<comment type="caution">
    <text evidence="2">The sequence shown here is derived from an EMBL/GenBank/DDBJ whole genome shotgun (WGS) entry which is preliminary data.</text>
</comment>
<gene>
    <name evidence="2" type="ORF">ITP53_01660</name>
</gene>
<evidence type="ECO:0000313" key="2">
    <source>
        <dbReference type="EMBL" id="MBF8184470.1"/>
    </source>
</evidence>
<evidence type="ECO:0000259" key="1">
    <source>
        <dbReference type="Pfam" id="PF00483"/>
    </source>
</evidence>
<dbReference type="AlphaFoldDB" id="A0A931A3S1"/>
<dbReference type="Gene3D" id="3.90.550.10">
    <property type="entry name" value="Spore Coat Polysaccharide Biosynthesis Protein SpsA, Chain A"/>
    <property type="match status" value="1"/>
</dbReference>
<dbReference type="InterPro" id="IPR005835">
    <property type="entry name" value="NTP_transferase_dom"/>
</dbReference>
<proteinExistence type="predicted"/>
<dbReference type="Proteomes" id="UP000605361">
    <property type="component" value="Unassembled WGS sequence"/>
</dbReference>
<dbReference type="InterPro" id="IPR029044">
    <property type="entry name" value="Nucleotide-diphossugar_trans"/>
</dbReference>
<protein>
    <submittedName>
        <fullName evidence="2">Nucleotidyltransferase family protein</fullName>
    </submittedName>
</protein>
<evidence type="ECO:0000313" key="3">
    <source>
        <dbReference type="Proteomes" id="UP000605361"/>
    </source>
</evidence>
<dbReference type="PANTHER" id="PTHR22572">
    <property type="entry name" value="SUGAR-1-PHOSPHATE GUANYL TRANSFERASE"/>
    <property type="match status" value="1"/>
</dbReference>
<reference evidence="2" key="1">
    <citation type="submission" date="2020-11" db="EMBL/GenBank/DDBJ databases">
        <title>Whole-genome analyses of Nonomuraea sp. K274.</title>
        <authorList>
            <person name="Veyisoglu A."/>
        </authorList>
    </citation>
    <scope>NUCLEOTIDE SEQUENCE</scope>
    <source>
        <strain evidence="2">K274</strain>
    </source>
</reference>
<dbReference type="Pfam" id="PF00483">
    <property type="entry name" value="NTP_transferase"/>
    <property type="match status" value="1"/>
</dbReference>
<sequence>MNRPRPTRAVSTEIPCSASSAGICFDIQAVILNGGRGTRMRPYTENRPKGLVEVAGKSIFHWQAGWLAHYGVRDIVVSAGYHGEMLEVAATEVMSELPDLKINVVRETTPLGRGGGLKHAAKALPFDEPWFGINGDVITDMNLSELAEQRNRSGTIGTLTLARYHSHLGVVEVDEVQGRVRGFTQSPQLPYWINAGIYCFRPDFMMELPDSGDHEDSTFPRLAHEGALGAFPLKGYWRGVDTVKDVLGAGEDIHLGRVTVPAP</sequence>
<dbReference type="SUPFAM" id="SSF53448">
    <property type="entry name" value="Nucleotide-diphospho-sugar transferases"/>
    <property type="match status" value="1"/>
</dbReference>
<name>A0A931A3S1_9ACTN</name>
<organism evidence="2 3">
    <name type="scientific">Nonomuraea cypriaca</name>
    <dbReference type="NCBI Taxonomy" id="1187855"/>
    <lineage>
        <taxon>Bacteria</taxon>
        <taxon>Bacillati</taxon>
        <taxon>Actinomycetota</taxon>
        <taxon>Actinomycetes</taxon>
        <taxon>Streptosporangiales</taxon>
        <taxon>Streptosporangiaceae</taxon>
        <taxon>Nonomuraea</taxon>
    </lineage>
</organism>
<accession>A0A931A3S1</accession>
<dbReference type="InterPro" id="IPR050486">
    <property type="entry name" value="Mannose-1P_guanyltransferase"/>
</dbReference>